<dbReference type="InterPro" id="IPR027417">
    <property type="entry name" value="P-loop_NTPase"/>
</dbReference>
<dbReference type="GO" id="GO:0015833">
    <property type="term" value="P:peptide transport"/>
    <property type="evidence" value="ECO:0007669"/>
    <property type="project" value="InterPro"/>
</dbReference>
<dbReference type="InterPro" id="IPR050319">
    <property type="entry name" value="ABC_transp_ATP-bind"/>
</dbReference>
<name>A0A3Q9J3X1_9MICO</name>
<evidence type="ECO:0000259" key="5">
    <source>
        <dbReference type="PROSITE" id="PS50893"/>
    </source>
</evidence>
<dbReference type="KEGG" id="mlv:CVS47_02484"/>
<proteinExistence type="inferred from homology"/>
<evidence type="ECO:0000256" key="2">
    <source>
        <dbReference type="ARBA" id="ARBA00022448"/>
    </source>
</evidence>
<dbReference type="Proteomes" id="UP000276888">
    <property type="component" value="Chromosome"/>
</dbReference>
<dbReference type="PROSITE" id="PS50893">
    <property type="entry name" value="ABC_TRANSPORTER_2"/>
    <property type="match status" value="1"/>
</dbReference>
<dbReference type="OrthoDB" id="8481147at2"/>
<dbReference type="GO" id="GO:0055085">
    <property type="term" value="P:transmembrane transport"/>
    <property type="evidence" value="ECO:0007669"/>
    <property type="project" value="UniProtKB-ARBA"/>
</dbReference>
<evidence type="ECO:0000256" key="3">
    <source>
        <dbReference type="ARBA" id="ARBA00022741"/>
    </source>
</evidence>
<keyword evidence="4 6" id="KW-0067">ATP-binding</keyword>
<sequence length="290" mass="30714">MKPLEVEDAVVEYRVPGRARVRAVAGVSLDVAAGEVLGLVGESGCGKSSLGRAIVGLNPLDSGRILIDGRPLAPLGRRARPVADRAVQMVFQDPYSSLNPRRRVGRQIRDAITGGNGSARVGELLESVGLPASSASRFPHQFSGGQRQRIAIARALASEPRVIVADEPVSALDASTRLHVAGLLSETATSRGVALLMISHDLSGLRVIAHRIAVMYFGRIVEIGPTDAVWSDPRHPYTRTLIGAIPRLGRDAQMPAEPGRRETVAVSDEDARLVECAPGHFVAAEALVAS</sequence>
<dbReference type="InterPro" id="IPR017871">
    <property type="entry name" value="ABC_transporter-like_CS"/>
</dbReference>
<dbReference type="EMBL" id="CP031423">
    <property type="protein sequence ID" value="AZS37837.1"/>
    <property type="molecule type" value="Genomic_DNA"/>
</dbReference>
<organism evidence="6 7">
    <name type="scientific">Microbacterium lemovicicum</name>
    <dbReference type="NCBI Taxonomy" id="1072463"/>
    <lineage>
        <taxon>Bacteria</taxon>
        <taxon>Bacillati</taxon>
        <taxon>Actinomycetota</taxon>
        <taxon>Actinomycetes</taxon>
        <taxon>Micrococcales</taxon>
        <taxon>Microbacteriaceae</taxon>
        <taxon>Microbacterium</taxon>
    </lineage>
</organism>
<dbReference type="RefSeq" id="WP_127096343.1">
    <property type="nucleotide sequence ID" value="NZ_CP031423.1"/>
</dbReference>
<dbReference type="InterPro" id="IPR013563">
    <property type="entry name" value="Oligopep_ABC_C"/>
</dbReference>
<dbReference type="AlphaFoldDB" id="A0A3Q9J3X1"/>
<comment type="similarity">
    <text evidence="1">Belongs to the ABC transporter superfamily.</text>
</comment>
<accession>A0A3Q9J3X1</accession>
<dbReference type="InterPro" id="IPR003593">
    <property type="entry name" value="AAA+_ATPase"/>
</dbReference>
<dbReference type="Pfam" id="PF00005">
    <property type="entry name" value="ABC_tran"/>
    <property type="match status" value="1"/>
</dbReference>
<dbReference type="PANTHER" id="PTHR43776">
    <property type="entry name" value="TRANSPORT ATP-BINDING PROTEIN"/>
    <property type="match status" value="1"/>
</dbReference>
<dbReference type="InterPro" id="IPR003439">
    <property type="entry name" value="ABC_transporter-like_ATP-bd"/>
</dbReference>
<keyword evidence="7" id="KW-1185">Reference proteome</keyword>
<keyword evidence="3" id="KW-0547">Nucleotide-binding</keyword>
<reference evidence="6 7" key="1">
    <citation type="submission" date="2018-08" db="EMBL/GenBank/DDBJ databases">
        <title>Microbacterium lemovicicum sp. nov., a bacterium isolated from a natural uranium-rich soil.</title>
        <authorList>
            <person name="ORTET P."/>
        </authorList>
    </citation>
    <scope>NUCLEOTIDE SEQUENCE [LARGE SCALE GENOMIC DNA]</scope>
    <source>
        <strain evidence="6 7">Viu22</strain>
    </source>
</reference>
<dbReference type="CDD" id="cd03257">
    <property type="entry name" value="ABC_NikE_OppD_transporters"/>
    <property type="match status" value="1"/>
</dbReference>
<dbReference type="SUPFAM" id="SSF52540">
    <property type="entry name" value="P-loop containing nucleoside triphosphate hydrolases"/>
    <property type="match status" value="1"/>
</dbReference>
<dbReference type="GO" id="GO:0005524">
    <property type="term" value="F:ATP binding"/>
    <property type="evidence" value="ECO:0007669"/>
    <property type="project" value="UniProtKB-KW"/>
</dbReference>
<dbReference type="GO" id="GO:0016887">
    <property type="term" value="F:ATP hydrolysis activity"/>
    <property type="evidence" value="ECO:0007669"/>
    <property type="project" value="InterPro"/>
</dbReference>
<evidence type="ECO:0000313" key="7">
    <source>
        <dbReference type="Proteomes" id="UP000276888"/>
    </source>
</evidence>
<dbReference type="PANTHER" id="PTHR43776:SF7">
    <property type="entry name" value="D,D-DIPEPTIDE TRANSPORT ATP-BINDING PROTEIN DDPF-RELATED"/>
    <property type="match status" value="1"/>
</dbReference>
<evidence type="ECO:0000256" key="4">
    <source>
        <dbReference type="ARBA" id="ARBA00022840"/>
    </source>
</evidence>
<feature type="domain" description="ABC transporter" evidence="5">
    <location>
        <begin position="4"/>
        <end position="242"/>
    </location>
</feature>
<evidence type="ECO:0000313" key="6">
    <source>
        <dbReference type="EMBL" id="AZS37837.1"/>
    </source>
</evidence>
<dbReference type="Gene3D" id="3.40.50.300">
    <property type="entry name" value="P-loop containing nucleotide triphosphate hydrolases"/>
    <property type="match status" value="1"/>
</dbReference>
<protein>
    <submittedName>
        <fullName evidence="6">Oligopeptide transport ATP-binding protein OppF</fullName>
    </submittedName>
</protein>
<dbReference type="PROSITE" id="PS00211">
    <property type="entry name" value="ABC_TRANSPORTER_1"/>
    <property type="match status" value="1"/>
</dbReference>
<keyword evidence="2" id="KW-0813">Transport</keyword>
<dbReference type="Pfam" id="PF08352">
    <property type="entry name" value="oligo_HPY"/>
    <property type="match status" value="1"/>
</dbReference>
<dbReference type="SMART" id="SM00382">
    <property type="entry name" value="AAA"/>
    <property type="match status" value="1"/>
</dbReference>
<gene>
    <name evidence="6" type="primary">oppF_3</name>
    <name evidence="6" type="ORF">CVS47_02484</name>
</gene>
<evidence type="ECO:0000256" key="1">
    <source>
        <dbReference type="ARBA" id="ARBA00005417"/>
    </source>
</evidence>